<accession>A0A3A8F8V6</accession>
<keyword evidence="3" id="KW-1185">Reference proteome</keyword>
<evidence type="ECO:0000259" key="1">
    <source>
        <dbReference type="Pfam" id="PF13723"/>
    </source>
</evidence>
<evidence type="ECO:0000313" key="3">
    <source>
        <dbReference type="Proteomes" id="UP000280405"/>
    </source>
</evidence>
<proteinExistence type="predicted"/>
<dbReference type="Pfam" id="PF13723">
    <property type="entry name" value="Ketoacyl-synt_2"/>
    <property type="match status" value="1"/>
</dbReference>
<dbReference type="Proteomes" id="UP000280405">
    <property type="component" value="Unassembled WGS sequence"/>
</dbReference>
<gene>
    <name evidence="2" type="ORF">D7V20_04790</name>
</gene>
<dbReference type="EMBL" id="RAXT01000005">
    <property type="protein sequence ID" value="RKG39510.1"/>
    <property type="molecule type" value="Genomic_DNA"/>
</dbReference>
<comment type="caution">
    <text evidence="2">The sequence shown here is derived from an EMBL/GenBank/DDBJ whole genome shotgun (WGS) entry which is preliminary data.</text>
</comment>
<name>A0A3A8F8V6_9GAMM</name>
<organism evidence="2 3">
    <name type="scientific">Acinetobacter rongchengensis</name>
    <dbReference type="NCBI Taxonomy" id="2419601"/>
    <lineage>
        <taxon>Bacteria</taxon>
        <taxon>Pseudomonadati</taxon>
        <taxon>Pseudomonadota</taxon>
        <taxon>Gammaproteobacteria</taxon>
        <taxon>Moraxellales</taxon>
        <taxon>Moraxellaceae</taxon>
        <taxon>Acinetobacter</taxon>
    </lineage>
</organism>
<dbReference type="AlphaFoldDB" id="A0A3A8F8V6"/>
<feature type="domain" description="Beta-ketoacyl synthase-like N-terminal" evidence="1">
    <location>
        <begin position="14"/>
        <end position="174"/>
    </location>
</feature>
<dbReference type="OrthoDB" id="9798676at2"/>
<sequence>MIQLNVSQLKFSCAGEVHPALEHIPTMQRRRLSTLAKLALNSAVECLNQQKVDYIVWASQYGDEHKTYKILEDVLQDLTPSPTQFSTSVHNAIAGLYSILYKDATPATSLCADWSEAMIEAYAYLKTMHPQGRVLVVYYDEALPEIYEEHQHFQGFSMAAVVGLETPNLQLDETKLKQVEPKYLDAMHFNEFWKQTLQQSYGAWSRC</sequence>
<dbReference type="InterPro" id="IPR014030">
    <property type="entry name" value="Ketoacyl_synth_N"/>
</dbReference>
<dbReference type="RefSeq" id="WP_120383189.1">
    <property type="nucleotide sequence ID" value="NZ_RAXT01000005.1"/>
</dbReference>
<protein>
    <submittedName>
        <fullName evidence="2">Beta-ketoacyl synthase</fullName>
    </submittedName>
</protein>
<reference evidence="2 3" key="1">
    <citation type="submission" date="2018-09" db="EMBL/GenBank/DDBJ databases">
        <title>The draft genome of Acinetobacter spp. strains.</title>
        <authorList>
            <person name="Qin J."/>
            <person name="Feng Y."/>
            <person name="Zong Z."/>
        </authorList>
    </citation>
    <scope>NUCLEOTIDE SEQUENCE [LARGE SCALE GENOMIC DNA]</scope>
    <source>
        <strain evidence="2 3">WCHAc060115</strain>
    </source>
</reference>
<evidence type="ECO:0000313" key="2">
    <source>
        <dbReference type="EMBL" id="RKG39510.1"/>
    </source>
</evidence>